<gene>
    <name evidence="5" type="ORF">GCM10010841_30350</name>
</gene>
<evidence type="ECO:0000256" key="2">
    <source>
        <dbReference type="ARBA" id="ARBA00022801"/>
    </source>
</evidence>
<proteinExistence type="predicted"/>
<dbReference type="InterPro" id="IPR014818">
    <property type="entry name" value="Phage/plasmid_primase_P4_C"/>
</dbReference>
<dbReference type="Proteomes" id="UP000661918">
    <property type="component" value="Unassembled WGS sequence"/>
</dbReference>
<keyword evidence="1" id="KW-0547">Nucleotide-binding</keyword>
<dbReference type="InterPro" id="IPR027417">
    <property type="entry name" value="P-loop_NTPase"/>
</dbReference>
<dbReference type="SUPFAM" id="SSF52540">
    <property type="entry name" value="P-loop containing nucleoside triphosphate hydrolases"/>
    <property type="match status" value="1"/>
</dbReference>
<protein>
    <submittedName>
        <fullName evidence="5">Phage protein</fullName>
    </submittedName>
</protein>
<dbReference type="InterPro" id="IPR006500">
    <property type="entry name" value="Helicase_put_C_phage/plasmid"/>
</dbReference>
<dbReference type="InterPro" id="IPR051620">
    <property type="entry name" value="ORF904-like_C"/>
</dbReference>
<evidence type="ECO:0000256" key="3">
    <source>
        <dbReference type="ARBA" id="ARBA00022840"/>
    </source>
</evidence>
<dbReference type="InterPro" id="IPR014015">
    <property type="entry name" value="Helicase_SF3_DNA-vir"/>
</dbReference>
<evidence type="ECO:0000256" key="1">
    <source>
        <dbReference type="ARBA" id="ARBA00022741"/>
    </source>
</evidence>
<reference evidence="6" key="1">
    <citation type="journal article" date="2019" name="Int. J. Syst. Evol. Microbiol.">
        <title>The Global Catalogue of Microorganisms (GCM) 10K type strain sequencing project: providing services to taxonomists for standard genome sequencing and annotation.</title>
        <authorList>
            <consortium name="The Broad Institute Genomics Platform"/>
            <consortium name="The Broad Institute Genome Sequencing Center for Infectious Disease"/>
            <person name="Wu L."/>
            <person name="Ma J."/>
        </authorList>
    </citation>
    <scope>NUCLEOTIDE SEQUENCE [LARGE SCALE GENOMIC DNA]</scope>
    <source>
        <strain evidence="6">JCM 15443</strain>
    </source>
</reference>
<feature type="domain" description="SF3 helicase" evidence="4">
    <location>
        <begin position="180"/>
        <end position="344"/>
    </location>
</feature>
<dbReference type="SMART" id="SM00885">
    <property type="entry name" value="D5_N"/>
    <property type="match status" value="1"/>
</dbReference>
<dbReference type="PANTHER" id="PTHR35372">
    <property type="entry name" value="ATP BINDING PROTEIN-RELATED"/>
    <property type="match status" value="1"/>
</dbReference>
<evidence type="ECO:0000313" key="6">
    <source>
        <dbReference type="Proteomes" id="UP000661918"/>
    </source>
</evidence>
<dbReference type="PROSITE" id="PS51206">
    <property type="entry name" value="SF3_HELICASE_1"/>
    <property type="match status" value="1"/>
</dbReference>
<accession>A0ABQ2H030</accession>
<evidence type="ECO:0000313" key="5">
    <source>
        <dbReference type="EMBL" id="GGM20246.1"/>
    </source>
</evidence>
<dbReference type="InterPro" id="IPR045455">
    <property type="entry name" value="NrS-1_pol-like_helicase"/>
</dbReference>
<evidence type="ECO:0000259" key="4">
    <source>
        <dbReference type="PROSITE" id="PS51206"/>
    </source>
</evidence>
<dbReference type="Pfam" id="PF08706">
    <property type="entry name" value="D5_N"/>
    <property type="match status" value="1"/>
</dbReference>
<organism evidence="5 6">
    <name type="scientific">Deinococcus aerophilus</name>
    <dbReference type="NCBI Taxonomy" id="522488"/>
    <lineage>
        <taxon>Bacteria</taxon>
        <taxon>Thermotogati</taxon>
        <taxon>Deinococcota</taxon>
        <taxon>Deinococci</taxon>
        <taxon>Deinococcales</taxon>
        <taxon>Deinococcaceae</taxon>
        <taxon>Deinococcus</taxon>
    </lineage>
</organism>
<dbReference type="NCBIfam" id="TIGR01613">
    <property type="entry name" value="primase_Cterm"/>
    <property type="match status" value="1"/>
</dbReference>
<dbReference type="PANTHER" id="PTHR35372:SF2">
    <property type="entry name" value="SF3 HELICASE DOMAIN-CONTAINING PROTEIN"/>
    <property type="match status" value="1"/>
</dbReference>
<dbReference type="EMBL" id="BMOM01000040">
    <property type="protein sequence ID" value="GGM20246.1"/>
    <property type="molecule type" value="Genomic_DNA"/>
</dbReference>
<keyword evidence="6" id="KW-1185">Reference proteome</keyword>
<sequence>MPRLPKGVEIGTDAANAQILASNRLNESLRYMFGVGWYVYDPKCGIWQQDDRELTRSTQVAGDVLRVVVADCLATLIKARANNDVIEAVYDWGRDVGNQRIIRDALRAAAGRPEFLTDVREWDAQAHLMNCKNGTLELESGTLRPHAPGDLLTWQAGAAFEKTARHPYVDQLTELLRRDGRHDFIQRLVGSALYGEAPNEVAIVLEGEGGTGKGTLVSAVAAMLGDYAATINVELLLNAGRGDSGSGPKPELLKLRGKRLVVAGEPPKGARFNAGRVKGMTGNDPITARAMHSNIMVEFKPVFKLWIHTNFPINTAHDDTGMQRRLRVVPFKAKPDQPYAAFKSTLENDPVARSALLNWAYEGFSLWRNSGFDLAMSAEINAATGKYWQDQDPCSKFTDECLVLTERGEILSSTLIRLFTEWIEENGIDAGRTVRTSDLYAHLKTLGCTPKRTKSERLWSGVTAVTGVTAQSHLHTNLRAGAPAYDGEAVTGVTPVTRDDVLPTD</sequence>
<keyword evidence="2" id="KW-0378">Hydrolase</keyword>
<dbReference type="Pfam" id="PF19263">
    <property type="entry name" value="DUF5906"/>
    <property type="match status" value="1"/>
</dbReference>
<dbReference type="Gene3D" id="3.40.50.300">
    <property type="entry name" value="P-loop containing nucleotide triphosphate hydrolases"/>
    <property type="match status" value="1"/>
</dbReference>
<name>A0ABQ2H030_9DEIO</name>
<keyword evidence="3" id="KW-0067">ATP-binding</keyword>
<comment type="caution">
    <text evidence="5">The sequence shown here is derived from an EMBL/GenBank/DDBJ whole genome shotgun (WGS) entry which is preliminary data.</text>
</comment>